<evidence type="ECO:0000313" key="9">
    <source>
        <dbReference type="Proteomes" id="UP000887562"/>
    </source>
</evidence>
<dbReference type="GO" id="GO:0043596">
    <property type="term" value="C:nuclear replication fork"/>
    <property type="evidence" value="ECO:0007669"/>
    <property type="project" value="TreeGrafter"/>
</dbReference>
<feature type="compositionally biased region" description="Basic and acidic residues" evidence="7">
    <location>
        <begin position="1394"/>
        <end position="1405"/>
    </location>
</feature>
<evidence type="ECO:0000256" key="7">
    <source>
        <dbReference type="SAM" id="MobiDB-lite"/>
    </source>
</evidence>
<dbReference type="Gene3D" id="3.80.10.10">
    <property type="entry name" value="Ribonuclease Inhibitor"/>
    <property type="match status" value="1"/>
</dbReference>
<dbReference type="InterPro" id="IPR006599">
    <property type="entry name" value="CARP_motif"/>
</dbReference>
<keyword evidence="3" id="KW-0433">Leucine-rich repeat</keyword>
<dbReference type="InterPro" id="IPR017901">
    <property type="entry name" value="C-CAP_CF_C-like"/>
</dbReference>
<dbReference type="SUPFAM" id="SSF52047">
    <property type="entry name" value="RNI-like"/>
    <property type="match status" value="1"/>
</dbReference>
<name>A0A915EXQ3_9CEST</name>
<dbReference type="PROSITE" id="PS50297">
    <property type="entry name" value="ANK_REP_REGION"/>
    <property type="match status" value="2"/>
</dbReference>
<dbReference type="GO" id="GO:0031297">
    <property type="term" value="P:replication fork processing"/>
    <property type="evidence" value="ECO:0007669"/>
    <property type="project" value="TreeGrafter"/>
</dbReference>
<dbReference type="InterPro" id="IPR052311">
    <property type="entry name" value="MMS22L-TONSL_complex_comp"/>
</dbReference>
<dbReference type="WBParaSite" id="maker-E.canG7_contigs_2913-snap-gene-0.31-mRNA-1">
    <property type="protein sequence ID" value="maker-E.canG7_contigs_2913-snap-gene-0.31-mRNA-1"/>
    <property type="gene ID" value="EcG7_04099"/>
</dbReference>
<sequence length="2210" mass="243129">MDNTSEQYQLQFITDHLLEILDLLSDPEPAGSVTTPIRNGDKCIHSCALDALSFIFEGTVDRMSSVKSLRDILFDPLCISHVGYDKLTKTFSMRCLHSWMRANLCQCPFSVESCILNGTRIQWGKVSSTAASSPAKSSKRRQKIATNVQQLPPSTGFRGNKIVAAEMLHKQFIARASRFLKYSTVRLHRASSSSIYLLAPLRCVALDRCRNSTIVLGPIESTLTLTDCEDCLIIAAARRVVVWASRRCILHLLCATRPLLLQPPPITTSTAVAGTSDPHSCPPSPLSGVPRAHNPLGNEDIVFAPFHTTYPELRHHLDKAALNPSVNLWGKPLLFGNDFWRSGLNQYQFNGIWGLLPPDNFFPFNIPLAPLMTNEEIGAVVQYTDSGGVAPSAVGMCLKQKAYDVCRGVIVDCGRDGESLNGDLDTSEEEFDSLAKRATLLVPLPPVYAEAVNKRRAAYETWQKTIQHADLTEDENVYFAKCIETQFQAWLVESGMLEELKVLDSASSFSIERHLRRSEISAEEVNRIATPSSFPRRRLIRQQQSAKTLRERINATLSLAIFYFDQNSYRAAIDEYKSLLTLYEGSASGEKIQLAVTHRSIAECYLELGDHNEAIRHSGLFLKFSKEANNPLEQQRAYVTIGRCFQCRADKAFNGEVARRSLLAAKQAISNSLKIVAQLTDLTASQSAEMKAVSLLNFGHVLRSCGDFESAHSKFDQCISISRKYSLTKIMFRAAFQQSELALFQWPSITQSRCRPSDLLNHVETENLLQAVKLCRYVSTFLLYFSQTLKFYNVQCCVDKEAKILRRNLEELLAQLYAGKGEYRTAAKVYRQLSRADPESGLNFKHLCGKCLKLETITTRAQVSPCDTTEEMLQISKYYEKLGDVLSTMDLHGPAYRCYQQMTLWAEVAFSSQRQDACGSDYTQRLAALARQVDSGLVSTAEACASLSAYAFCAHFYRQEILFTLSLTDYSLPKTLSPSDEELAQSWLSVSRALIQAPKNTPPEFSLLDCANLPGSETPEEALKNALSKAKACGSINVMRDCLDELVEYHKSCGREAQAKVYFDELSALTSDGGSQICRPSTSCSNRFRDRIKESESDPDMDMDTQNESLDEAVEVLSSDSDVEKCVNVADSAADLIESPGKRRSKALCLKTNLKGESPLHVAAINGNLEHVVKLVEVMAHPINVRDGAGWLPIHEAAFHDHADIAIYLLDKGARLDDTGCQEDLSTPLFEAIHGDALKTAITLVNRGANLWHVNCEGETLFDLLNDWQPKKRAFGGVESQEILFQQLLGAVKEKLGDSYEKWCSYRPPKSAPKTSVRTPGSVIIVDDGEDEVDTTTMGVESPLVVKIKKKSASSRRQVISSDSDEKEEKVKENRSEKKRESWCGRSKSFQRNCRPDPSSKRAFDKLNYNSPAVIDYRNAMKAVGSSAARRPTTSGAVASRKRLSTSPDSGDSWLEDDGQGAKRKQKKRKKIDLSSPVPFHESPPRYRNSSTSFECPSASRPFEPMEFDPSEAFSSTQVESCVPSQAPPTVVSSLSPAQIPPASPAPPSLQKELSQPSQTAGVVWCTVKVTFSDISLLLPIDSQSRTVKWLADEAYRRHQLLLDQEASAPGTGHIRIRTSDGALLLPTDLLCTVLPSAASPHTIIPELMAEIVQPTKLPQALPRVSSLDGPTRVATGLLQSSSHLPSSPLHQSVMAAVDTGCLDLSFQALGARGCADALLEYVKARPKSRPLKKLRLDGNLLSSMDLLPKCSSDKSTFLSAFQQVLTPHLMEFSAMENFLTLEGVLALLSSGLNESNSPTNHLIRLRLSYNPLFCQLSNATTATGVGTISGLASMSVLPNSLAAESVVPGSEDSAIAATPMLSRLLALCPRLTCLQLVGCGVTPTMWELATMPRFGNTEILPWQSPESASSGSTFAHLTELDMSLNPLSSRLISTDEDFLLDLLTPPEKKNRPNLSSLRVLRLRGGLASCTEECATAELFLGGDVLSKGCWMLCENTSKGVDSRPSGDAFIACLARFLDSGNCKIQTLDVGQCNLTERCLMNFQRLLAAPSTTLTSLLCDGNSCLQKPAVWAELLSTTAQATSATVSLSIDIPLFETDADLVLATEAVSRKMSPITCATPLQEFALISPTALPWLEDRLPIGKKVALSPAVMAALKQLDSTDNSHSARLLSHVAVCFVNRFREQANVYYRPHRTTAAVMKSRDLSRVKRI</sequence>
<feature type="region of interest" description="Disordered" evidence="7">
    <location>
        <begin position="1355"/>
        <end position="1405"/>
    </location>
</feature>
<feature type="compositionally biased region" description="Basic residues" evidence="7">
    <location>
        <begin position="1462"/>
        <end position="1471"/>
    </location>
</feature>
<feature type="compositionally biased region" description="Basic and acidic residues" evidence="7">
    <location>
        <begin position="1367"/>
        <end position="1383"/>
    </location>
</feature>
<keyword evidence="9" id="KW-1185">Reference proteome</keyword>
<evidence type="ECO:0000256" key="2">
    <source>
        <dbReference type="ARBA" id="ARBA00008848"/>
    </source>
</evidence>
<organism evidence="9 10">
    <name type="scientific">Echinococcus canadensis</name>
    <dbReference type="NCBI Taxonomy" id="519352"/>
    <lineage>
        <taxon>Eukaryota</taxon>
        <taxon>Metazoa</taxon>
        <taxon>Spiralia</taxon>
        <taxon>Lophotrochozoa</taxon>
        <taxon>Platyhelminthes</taxon>
        <taxon>Cestoda</taxon>
        <taxon>Eucestoda</taxon>
        <taxon>Cyclophyllidea</taxon>
        <taxon>Taeniidae</taxon>
        <taxon>Echinococcus</taxon>
        <taxon>Echinococcus canadensis group</taxon>
    </lineage>
</organism>
<evidence type="ECO:0000256" key="5">
    <source>
        <dbReference type="ARBA" id="ARBA00023242"/>
    </source>
</evidence>
<dbReference type="SMART" id="SM00673">
    <property type="entry name" value="CARP"/>
    <property type="match status" value="2"/>
</dbReference>
<keyword evidence="4" id="KW-0677">Repeat</keyword>
<keyword evidence="6" id="KW-0040">ANK repeat</keyword>
<keyword evidence="5" id="KW-0539">Nucleus</keyword>
<feature type="domain" description="C-CAP/cofactor C-like" evidence="8">
    <location>
        <begin position="134"/>
        <end position="322"/>
    </location>
</feature>
<dbReference type="SUPFAM" id="SSF48403">
    <property type="entry name" value="Ankyrin repeat"/>
    <property type="match status" value="1"/>
</dbReference>
<dbReference type="InterPro" id="IPR032675">
    <property type="entry name" value="LRR_dom_sf"/>
</dbReference>
<protein>
    <submittedName>
        <fullName evidence="10">C-CAP/cofactor C-like domain-containing protein</fullName>
    </submittedName>
</protein>
<feature type="repeat" description="ANK" evidence="6">
    <location>
        <begin position="1189"/>
        <end position="1221"/>
    </location>
</feature>
<comment type="subcellular location">
    <subcellularLocation>
        <location evidence="1">Nucleus</location>
    </subcellularLocation>
</comment>
<dbReference type="InterPro" id="IPR012945">
    <property type="entry name" value="Tubulin-bd_cofactor_C_dom"/>
</dbReference>
<feature type="compositionally biased region" description="Pro residues" evidence="7">
    <location>
        <begin position="1539"/>
        <end position="1548"/>
    </location>
</feature>
<dbReference type="SMART" id="SM00028">
    <property type="entry name" value="TPR"/>
    <property type="match status" value="4"/>
</dbReference>
<dbReference type="Pfam" id="PF13424">
    <property type="entry name" value="TPR_12"/>
    <property type="match status" value="1"/>
</dbReference>
<dbReference type="Pfam" id="PF12796">
    <property type="entry name" value="Ank_2"/>
    <property type="match status" value="1"/>
</dbReference>
<dbReference type="Gene3D" id="1.25.40.20">
    <property type="entry name" value="Ankyrin repeat-containing domain"/>
    <property type="match status" value="1"/>
</dbReference>
<dbReference type="InterPro" id="IPR002110">
    <property type="entry name" value="Ankyrin_rpt"/>
</dbReference>
<feature type="repeat" description="ANK" evidence="6">
    <location>
        <begin position="1155"/>
        <end position="1188"/>
    </location>
</feature>
<evidence type="ECO:0000313" key="10">
    <source>
        <dbReference type="WBParaSite" id="maker-E.canG7_contigs_2913-snap-gene-0.31-mRNA-1"/>
    </source>
</evidence>
<comment type="similarity">
    <text evidence="2">Belongs to the TBCC family.</text>
</comment>
<dbReference type="PANTHER" id="PTHR46358:SF1">
    <property type="entry name" value="TONSOKU-LIKE PROTEIN"/>
    <property type="match status" value="1"/>
</dbReference>
<accession>A0A915EXQ3</accession>
<reference evidence="10" key="1">
    <citation type="submission" date="2022-11" db="UniProtKB">
        <authorList>
            <consortium name="WormBaseParasite"/>
        </authorList>
    </citation>
    <scope>IDENTIFICATION</scope>
</reference>
<proteinExistence type="inferred from homology"/>
<evidence type="ECO:0000256" key="3">
    <source>
        <dbReference type="ARBA" id="ARBA00022614"/>
    </source>
</evidence>
<dbReference type="GO" id="GO:0000724">
    <property type="term" value="P:double-strand break repair via homologous recombination"/>
    <property type="evidence" value="ECO:0007669"/>
    <property type="project" value="TreeGrafter"/>
</dbReference>
<dbReference type="Gene3D" id="3.10.20.90">
    <property type="entry name" value="Phosphatidylinositol 3-kinase Catalytic Subunit, Chain A, domain 1"/>
    <property type="match status" value="1"/>
</dbReference>
<dbReference type="Gene3D" id="1.25.40.10">
    <property type="entry name" value="Tetratricopeptide repeat domain"/>
    <property type="match status" value="1"/>
</dbReference>
<dbReference type="PROSITE" id="PS51329">
    <property type="entry name" value="C_CAP_COFACTOR_C"/>
    <property type="match status" value="1"/>
</dbReference>
<feature type="region of interest" description="Disordered" evidence="7">
    <location>
        <begin position="1425"/>
        <end position="1554"/>
    </location>
</feature>
<dbReference type="SUPFAM" id="SSF48452">
    <property type="entry name" value="TPR-like"/>
    <property type="match status" value="1"/>
</dbReference>
<dbReference type="PANTHER" id="PTHR46358">
    <property type="entry name" value="TONSOKU-LIKE PROTEIN"/>
    <property type="match status" value="1"/>
</dbReference>
<dbReference type="InterPro" id="IPR036770">
    <property type="entry name" value="Ankyrin_rpt-contain_sf"/>
</dbReference>
<dbReference type="Pfam" id="PF07986">
    <property type="entry name" value="TBCC"/>
    <property type="match status" value="1"/>
</dbReference>
<dbReference type="Proteomes" id="UP000887562">
    <property type="component" value="Unplaced"/>
</dbReference>
<evidence type="ECO:0000256" key="1">
    <source>
        <dbReference type="ARBA" id="ARBA00004123"/>
    </source>
</evidence>
<evidence type="ECO:0000259" key="8">
    <source>
        <dbReference type="PROSITE" id="PS51329"/>
    </source>
</evidence>
<feature type="compositionally biased region" description="Polar residues" evidence="7">
    <location>
        <begin position="1513"/>
        <end position="1524"/>
    </location>
</feature>
<dbReference type="SMART" id="SM00248">
    <property type="entry name" value="ANK"/>
    <property type="match status" value="3"/>
</dbReference>
<evidence type="ECO:0000256" key="4">
    <source>
        <dbReference type="ARBA" id="ARBA00022737"/>
    </source>
</evidence>
<dbReference type="InterPro" id="IPR016098">
    <property type="entry name" value="CAP/MinC_C"/>
</dbReference>
<evidence type="ECO:0000256" key="6">
    <source>
        <dbReference type="PROSITE-ProRule" id="PRU00023"/>
    </source>
</evidence>
<dbReference type="InterPro" id="IPR011990">
    <property type="entry name" value="TPR-like_helical_dom_sf"/>
</dbReference>
<dbReference type="Gene3D" id="2.160.20.70">
    <property type="match status" value="1"/>
</dbReference>
<dbReference type="PROSITE" id="PS50088">
    <property type="entry name" value="ANK_REPEAT"/>
    <property type="match status" value="2"/>
</dbReference>
<dbReference type="InterPro" id="IPR019734">
    <property type="entry name" value="TPR_rpt"/>
</dbReference>